<comment type="similarity">
    <text evidence="3 9">Belongs to the FliF family.</text>
</comment>
<dbReference type="KEGG" id="plyc:GXP70_12565"/>
<proteinExistence type="inferred from homology"/>
<dbReference type="GO" id="GO:0005886">
    <property type="term" value="C:plasma membrane"/>
    <property type="evidence" value="ECO:0007669"/>
    <property type="project" value="UniProtKB-SubCell"/>
</dbReference>
<name>A0A6C0FXB5_9BACL</name>
<keyword evidence="14" id="KW-0966">Cell projection</keyword>
<dbReference type="PRINTS" id="PR01009">
    <property type="entry name" value="FLGMRINGFLIF"/>
</dbReference>
<evidence type="ECO:0000256" key="7">
    <source>
        <dbReference type="ARBA" id="ARBA00023136"/>
    </source>
</evidence>
<comment type="subcellular location">
    <subcellularLocation>
        <location evidence="1 9">Bacterial flagellum basal body</location>
    </subcellularLocation>
    <subcellularLocation>
        <location evidence="2">Cell membrane</location>
        <topology evidence="2">Multi-pass membrane protein</topology>
    </subcellularLocation>
</comment>
<keyword evidence="14" id="KW-0282">Flagellum</keyword>
<evidence type="ECO:0000259" key="12">
    <source>
        <dbReference type="Pfam" id="PF01514"/>
    </source>
</evidence>
<keyword evidence="5 11" id="KW-0812">Transmembrane</keyword>
<keyword evidence="4" id="KW-1003">Cell membrane</keyword>
<dbReference type="RefSeq" id="WP_162357104.1">
    <property type="nucleotide sequence ID" value="NZ_CP048209.1"/>
</dbReference>
<feature type="domain" description="Flagellar M-ring C-terminal" evidence="13">
    <location>
        <begin position="260"/>
        <end position="395"/>
    </location>
</feature>
<dbReference type="Gene3D" id="3.30.300.30">
    <property type="match status" value="1"/>
</dbReference>
<dbReference type="AlphaFoldDB" id="A0A6C0FXB5"/>
<feature type="region of interest" description="Disordered" evidence="10">
    <location>
        <begin position="301"/>
        <end position="351"/>
    </location>
</feature>
<dbReference type="PANTHER" id="PTHR30046">
    <property type="entry name" value="FLAGELLAR M-RING PROTEIN"/>
    <property type="match status" value="1"/>
</dbReference>
<feature type="transmembrane region" description="Helical" evidence="11">
    <location>
        <begin position="441"/>
        <end position="461"/>
    </location>
</feature>
<evidence type="ECO:0000256" key="2">
    <source>
        <dbReference type="ARBA" id="ARBA00004651"/>
    </source>
</evidence>
<feature type="compositionally biased region" description="Low complexity" evidence="10">
    <location>
        <begin position="301"/>
        <end position="318"/>
    </location>
</feature>
<evidence type="ECO:0000313" key="15">
    <source>
        <dbReference type="Proteomes" id="UP000476064"/>
    </source>
</evidence>
<comment type="function">
    <text evidence="9">The M ring may be actively involved in energy transduction.</text>
</comment>
<evidence type="ECO:0000256" key="5">
    <source>
        <dbReference type="ARBA" id="ARBA00022692"/>
    </source>
</evidence>
<evidence type="ECO:0000256" key="11">
    <source>
        <dbReference type="SAM" id="Phobius"/>
    </source>
</evidence>
<evidence type="ECO:0000256" key="1">
    <source>
        <dbReference type="ARBA" id="ARBA00004117"/>
    </source>
</evidence>
<dbReference type="PIRSF" id="PIRSF004862">
    <property type="entry name" value="FliF"/>
    <property type="match status" value="1"/>
</dbReference>
<evidence type="ECO:0000256" key="4">
    <source>
        <dbReference type="ARBA" id="ARBA00022475"/>
    </source>
</evidence>
<dbReference type="EMBL" id="CP048209">
    <property type="protein sequence ID" value="QHT60692.1"/>
    <property type="molecule type" value="Genomic_DNA"/>
</dbReference>
<sequence length="521" mass="56476">MNEKFAQYRAKVAQYWNVLEKKQKIWLGASAGIIILTIILLTYLMSRTNYEVAFRDLDSTDAAAVMAYLDSSKIPYKLSEAGQTISVPTADASKVKVEAGSQGIIRNGSIGFESFNDSSSMFGSTDREFDVKYRSALNGEIQRLLNDMQGVQKSNVLVSLPDTTPFMTTEEKEQASASIMLTFRPGYRPAQKEVDGYYNLVKTSIPNIKPENITISSPEGELLASSEVGGSGTGGDLIETHYQIQRKYENDLKQKIQSFLGPMVGMDNLVVSVSSSINFDRIKSDKQLVIPLEDNNNNGIIVSESSSSKTATGASSVGGVAGTGETDVPGYEASGSGNGGTSEQNDRTTNYDYSKDNIQTESGPYVIKDLSISIGVEKSKLSAEAKTDMTNVVASIVRSQLVESGQDVANDALIEKKVSIMAQSFIDNGGAASSKTLSTGWMVGIGLAALALIGGLGYVVVRRRKQAELVEDMAVPGNVEYPTIDLDSVQNESQVRKQLETLAKRKPEEFVNLLRTWLVEE</sequence>
<keyword evidence="7 11" id="KW-0472">Membrane</keyword>
<dbReference type="InterPro" id="IPR000067">
    <property type="entry name" value="FlgMring_FliF"/>
</dbReference>
<keyword evidence="14" id="KW-0969">Cilium</keyword>
<evidence type="ECO:0000313" key="14">
    <source>
        <dbReference type="EMBL" id="QHT60692.1"/>
    </source>
</evidence>
<keyword evidence="15" id="KW-1185">Reference proteome</keyword>
<dbReference type="Pfam" id="PF08345">
    <property type="entry name" value="YscJ_FliF_C"/>
    <property type="match status" value="1"/>
</dbReference>
<evidence type="ECO:0000259" key="13">
    <source>
        <dbReference type="Pfam" id="PF08345"/>
    </source>
</evidence>
<evidence type="ECO:0000256" key="10">
    <source>
        <dbReference type="SAM" id="MobiDB-lite"/>
    </source>
</evidence>
<protein>
    <recommendedName>
        <fullName evidence="9">Flagellar M-ring protein</fullName>
    </recommendedName>
</protein>
<reference evidence="14 15" key="1">
    <citation type="submission" date="2020-01" db="EMBL/GenBank/DDBJ databases">
        <title>Paenibacillus sp. nov., isolated from tomato rhizosphere.</title>
        <authorList>
            <person name="Weon H.-Y."/>
            <person name="Lee S.A."/>
        </authorList>
    </citation>
    <scope>NUCLEOTIDE SEQUENCE [LARGE SCALE GENOMIC DNA]</scope>
    <source>
        <strain evidence="14 15">12200R-189</strain>
    </source>
</reference>
<dbReference type="PANTHER" id="PTHR30046:SF0">
    <property type="entry name" value="FLAGELLAR M-RING PROTEIN"/>
    <property type="match status" value="1"/>
</dbReference>
<dbReference type="Pfam" id="PF01514">
    <property type="entry name" value="YscJ_FliF"/>
    <property type="match status" value="1"/>
</dbReference>
<feature type="compositionally biased region" description="Polar residues" evidence="10">
    <location>
        <begin position="341"/>
        <end position="351"/>
    </location>
</feature>
<evidence type="ECO:0000256" key="9">
    <source>
        <dbReference type="PIRNR" id="PIRNR004862"/>
    </source>
</evidence>
<feature type="transmembrane region" description="Helical" evidence="11">
    <location>
        <begin position="25"/>
        <end position="45"/>
    </location>
</feature>
<dbReference type="InterPro" id="IPR045851">
    <property type="entry name" value="AMP-bd_C_sf"/>
</dbReference>
<dbReference type="InterPro" id="IPR043427">
    <property type="entry name" value="YscJ/FliF"/>
</dbReference>
<keyword evidence="8 9" id="KW-0975">Bacterial flagellum</keyword>
<dbReference type="GO" id="GO:0009431">
    <property type="term" value="C:bacterial-type flagellum basal body, MS ring"/>
    <property type="evidence" value="ECO:0007669"/>
    <property type="project" value="InterPro"/>
</dbReference>
<accession>A0A6C0FXB5</accession>
<organism evidence="14 15">
    <name type="scientific">Paenibacillus lycopersici</name>
    <dbReference type="NCBI Taxonomy" id="2704462"/>
    <lineage>
        <taxon>Bacteria</taxon>
        <taxon>Bacillati</taxon>
        <taxon>Bacillota</taxon>
        <taxon>Bacilli</taxon>
        <taxon>Bacillales</taxon>
        <taxon>Paenibacillaceae</taxon>
        <taxon>Paenibacillus</taxon>
    </lineage>
</organism>
<evidence type="ECO:0000256" key="8">
    <source>
        <dbReference type="ARBA" id="ARBA00023143"/>
    </source>
</evidence>
<dbReference type="GO" id="GO:0003774">
    <property type="term" value="F:cytoskeletal motor activity"/>
    <property type="evidence" value="ECO:0007669"/>
    <property type="project" value="InterPro"/>
</dbReference>
<dbReference type="GO" id="GO:0071973">
    <property type="term" value="P:bacterial-type flagellum-dependent cell motility"/>
    <property type="evidence" value="ECO:0007669"/>
    <property type="project" value="InterPro"/>
</dbReference>
<dbReference type="InterPro" id="IPR006182">
    <property type="entry name" value="FliF_N_dom"/>
</dbReference>
<evidence type="ECO:0000256" key="3">
    <source>
        <dbReference type="ARBA" id="ARBA00007971"/>
    </source>
</evidence>
<gene>
    <name evidence="14" type="primary">fliF</name>
    <name evidence="14" type="ORF">GXP70_12565</name>
</gene>
<evidence type="ECO:0000256" key="6">
    <source>
        <dbReference type="ARBA" id="ARBA00022989"/>
    </source>
</evidence>
<keyword evidence="6 11" id="KW-1133">Transmembrane helix</keyword>
<dbReference type="NCBIfam" id="TIGR00206">
    <property type="entry name" value="fliF"/>
    <property type="match status" value="1"/>
</dbReference>
<feature type="domain" description="Flagellar M-ring N-terminal" evidence="12">
    <location>
        <begin position="46"/>
        <end position="224"/>
    </location>
</feature>
<dbReference type="InterPro" id="IPR013556">
    <property type="entry name" value="Flag_M-ring_C"/>
</dbReference>
<dbReference type="Proteomes" id="UP000476064">
    <property type="component" value="Chromosome"/>
</dbReference>